<dbReference type="InterPro" id="IPR036397">
    <property type="entry name" value="RNaseH_sf"/>
</dbReference>
<dbReference type="InterPro" id="IPR002156">
    <property type="entry name" value="RNaseH_domain"/>
</dbReference>
<dbReference type="InterPro" id="IPR052929">
    <property type="entry name" value="RNase_H-like_EbsB-rel"/>
</dbReference>
<name>A0AAW2TPS8_9LAMI</name>
<protein>
    <recommendedName>
        <fullName evidence="2">RNase H type-1 domain-containing protein</fullName>
    </recommendedName>
</protein>
<feature type="region of interest" description="Disordered" evidence="1">
    <location>
        <begin position="19"/>
        <end position="39"/>
    </location>
</feature>
<dbReference type="InterPro" id="IPR044730">
    <property type="entry name" value="RNase_H-like_dom_plant"/>
</dbReference>
<gene>
    <name evidence="3" type="ORF">Slati_3959800</name>
</gene>
<dbReference type="InterPro" id="IPR012337">
    <property type="entry name" value="RNaseH-like_sf"/>
</dbReference>
<dbReference type="EMBL" id="JACGWN010000014">
    <property type="protein sequence ID" value="KAL0406459.1"/>
    <property type="molecule type" value="Genomic_DNA"/>
</dbReference>
<dbReference type="AlphaFoldDB" id="A0AAW2TPS8"/>
<comment type="caution">
    <text evidence="3">The sequence shown here is derived from an EMBL/GenBank/DDBJ whole genome shotgun (WGS) entry which is preliminary data.</text>
</comment>
<dbReference type="GO" id="GO:0003676">
    <property type="term" value="F:nucleic acid binding"/>
    <property type="evidence" value="ECO:0007669"/>
    <property type="project" value="InterPro"/>
</dbReference>
<dbReference type="PANTHER" id="PTHR47074:SF79">
    <property type="entry name" value="PUTATIVE-RELATED"/>
    <property type="match status" value="1"/>
</dbReference>
<dbReference type="Gene3D" id="3.30.420.10">
    <property type="entry name" value="Ribonuclease H-like superfamily/Ribonuclease H"/>
    <property type="match status" value="1"/>
</dbReference>
<dbReference type="SUPFAM" id="SSF53098">
    <property type="entry name" value="Ribonuclease H-like"/>
    <property type="match status" value="1"/>
</dbReference>
<sequence>MATDEVVLFARRHLEAFNRQVSSSQRPSPPSPSPRWSRPAIGSIKINFDGASLENGLAIGIGTIARKSDGTVCAWLAHRLPRQAPPEMVEALAARESILLALRRRWRSVTIEGDCAHLISRINSSDADLSPIGLIVHDISPLLVLSIQFVFLM</sequence>
<proteinExistence type="predicted"/>
<evidence type="ECO:0000259" key="2">
    <source>
        <dbReference type="Pfam" id="PF13456"/>
    </source>
</evidence>
<reference evidence="3" key="2">
    <citation type="journal article" date="2024" name="Plant">
        <title>Genomic evolution and insights into agronomic trait innovations of Sesamum species.</title>
        <authorList>
            <person name="Miao H."/>
            <person name="Wang L."/>
            <person name="Qu L."/>
            <person name="Liu H."/>
            <person name="Sun Y."/>
            <person name="Le M."/>
            <person name="Wang Q."/>
            <person name="Wei S."/>
            <person name="Zheng Y."/>
            <person name="Lin W."/>
            <person name="Duan Y."/>
            <person name="Cao H."/>
            <person name="Xiong S."/>
            <person name="Wang X."/>
            <person name="Wei L."/>
            <person name="Li C."/>
            <person name="Ma Q."/>
            <person name="Ju M."/>
            <person name="Zhao R."/>
            <person name="Li G."/>
            <person name="Mu C."/>
            <person name="Tian Q."/>
            <person name="Mei H."/>
            <person name="Zhang T."/>
            <person name="Gao T."/>
            <person name="Zhang H."/>
        </authorList>
    </citation>
    <scope>NUCLEOTIDE SEQUENCE</scope>
    <source>
        <strain evidence="3">KEN1</strain>
    </source>
</reference>
<dbReference type="PANTHER" id="PTHR47074">
    <property type="entry name" value="BNAC02G40300D PROTEIN"/>
    <property type="match status" value="1"/>
</dbReference>
<evidence type="ECO:0000256" key="1">
    <source>
        <dbReference type="SAM" id="MobiDB-lite"/>
    </source>
</evidence>
<dbReference type="Pfam" id="PF13456">
    <property type="entry name" value="RVT_3"/>
    <property type="match status" value="1"/>
</dbReference>
<organism evidence="3">
    <name type="scientific">Sesamum latifolium</name>
    <dbReference type="NCBI Taxonomy" id="2727402"/>
    <lineage>
        <taxon>Eukaryota</taxon>
        <taxon>Viridiplantae</taxon>
        <taxon>Streptophyta</taxon>
        <taxon>Embryophyta</taxon>
        <taxon>Tracheophyta</taxon>
        <taxon>Spermatophyta</taxon>
        <taxon>Magnoliopsida</taxon>
        <taxon>eudicotyledons</taxon>
        <taxon>Gunneridae</taxon>
        <taxon>Pentapetalae</taxon>
        <taxon>asterids</taxon>
        <taxon>lamiids</taxon>
        <taxon>Lamiales</taxon>
        <taxon>Pedaliaceae</taxon>
        <taxon>Sesamum</taxon>
    </lineage>
</organism>
<evidence type="ECO:0000313" key="3">
    <source>
        <dbReference type="EMBL" id="KAL0406459.1"/>
    </source>
</evidence>
<reference evidence="3" key="1">
    <citation type="submission" date="2020-06" db="EMBL/GenBank/DDBJ databases">
        <authorList>
            <person name="Li T."/>
            <person name="Hu X."/>
            <person name="Zhang T."/>
            <person name="Song X."/>
            <person name="Zhang H."/>
            <person name="Dai N."/>
            <person name="Sheng W."/>
            <person name="Hou X."/>
            <person name="Wei L."/>
        </authorList>
    </citation>
    <scope>NUCLEOTIDE SEQUENCE</scope>
    <source>
        <strain evidence="3">KEN1</strain>
        <tissue evidence="3">Leaf</tissue>
    </source>
</reference>
<feature type="domain" description="RNase H type-1" evidence="2">
    <location>
        <begin position="47"/>
        <end position="142"/>
    </location>
</feature>
<dbReference type="GO" id="GO:0004523">
    <property type="term" value="F:RNA-DNA hybrid ribonuclease activity"/>
    <property type="evidence" value="ECO:0007669"/>
    <property type="project" value="InterPro"/>
</dbReference>
<accession>A0AAW2TPS8</accession>
<dbReference type="CDD" id="cd06222">
    <property type="entry name" value="RNase_H_like"/>
    <property type="match status" value="1"/>
</dbReference>